<dbReference type="RefSeq" id="WP_149458039.1">
    <property type="nucleotide sequence ID" value="NZ_SCWC02000001.1"/>
</dbReference>
<gene>
    <name evidence="1" type="ORF">ERX35_000990</name>
</gene>
<keyword evidence="2" id="KW-1185">Reference proteome</keyword>
<reference evidence="1 2" key="1">
    <citation type="submission" date="2019-09" db="EMBL/GenBank/DDBJ databases">
        <authorList>
            <person name="Mazhar S."/>
            <person name="Altermann E."/>
            <person name="Hill C."/>
            <person name="Mcauliffe O."/>
        </authorList>
    </citation>
    <scope>NUCLEOTIDE SEQUENCE [LARGE SCALE GENOMIC DNA]</scope>
    <source>
        <strain evidence="1 2">ATCC 51831</strain>
    </source>
</reference>
<proteinExistence type="predicted"/>
<name>A0ABQ6RBE1_9STAP</name>
<comment type="caution">
    <text evidence="1">The sequence shown here is derived from an EMBL/GenBank/DDBJ whole genome shotgun (WGS) entry which is preliminary data.</text>
</comment>
<organism evidence="1 2">
    <name type="scientific">Macrococcus equipercicus</name>
    <dbReference type="NCBI Taxonomy" id="69967"/>
    <lineage>
        <taxon>Bacteria</taxon>
        <taxon>Bacillati</taxon>
        <taxon>Bacillota</taxon>
        <taxon>Bacilli</taxon>
        <taxon>Bacillales</taxon>
        <taxon>Staphylococcaceae</taxon>
        <taxon>Macrococcus</taxon>
    </lineage>
</organism>
<sequence>MTPGTEYSISLSKHDYKVLERRVRQYHSLVEQYQNRPAEWSDDYYQSVESVVKGIAEAYNRCSVTEQNIIKLSWWQDEKQSDDTIAKILNRSELTLRVFREKILRMVAVHSHYIW</sequence>
<dbReference type="EMBL" id="SCWC02000001">
    <property type="protein sequence ID" value="KAA1042488.1"/>
    <property type="molecule type" value="Genomic_DNA"/>
</dbReference>
<dbReference type="Proteomes" id="UP000295735">
    <property type="component" value="Unassembled WGS sequence"/>
</dbReference>
<accession>A0ABQ6RBE1</accession>
<evidence type="ECO:0000313" key="1">
    <source>
        <dbReference type="EMBL" id="KAA1042488.1"/>
    </source>
</evidence>
<protein>
    <recommendedName>
        <fullName evidence="3">Sigma-70 family RNA polymerase sigma factor</fullName>
    </recommendedName>
</protein>
<evidence type="ECO:0008006" key="3">
    <source>
        <dbReference type="Google" id="ProtNLM"/>
    </source>
</evidence>
<evidence type="ECO:0000313" key="2">
    <source>
        <dbReference type="Proteomes" id="UP000295735"/>
    </source>
</evidence>